<dbReference type="Pfam" id="PF02298">
    <property type="entry name" value="Cu_bind_like"/>
    <property type="match status" value="1"/>
</dbReference>
<accession>A0A443Q336</accession>
<dbReference type="InterPro" id="IPR041846">
    <property type="entry name" value="ENL_dom"/>
</dbReference>
<feature type="compositionally biased region" description="Low complexity" evidence="10">
    <location>
        <begin position="149"/>
        <end position="158"/>
    </location>
</feature>
<keyword evidence="2" id="KW-0336">GPI-anchor</keyword>
<comment type="similarity">
    <text evidence="8">Belongs to the early nodulin-like (ENODL) family.</text>
</comment>
<sequence>MGSLAFLSFLLTISLGLMWTCQGHDFYVGGSKGWVQNPSENYNHWAGRNRFQVNDSLVFSYKKGEDSVLVVNKEDYDQCNTKNPISNFSDGYSVFKFDRSGPFFFISGIQEKCQKGEKMIVVVLAVRHSHTPPISPSHTPPISPPPSAEAPSTSPSDSPGEKYVPSPSPTPSDSPGEKNAPAPSPKSSSAASSLLFSWTSRFYFVGVVVAFVFGSFVGPF</sequence>
<keyword evidence="15" id="KW-1185">Reference proteome</keyword>
<dbReference type="InterPro" id="IPR003245">
    <property type="entry name" value="Phytocyanin_dom"/>
</dbReference>
<dbReference type="Proteomes" id="UP000283530">
    <property type="component" value="Unassembled WGS sequence"/>
</dbReference>
<keyword evidence="7" id="KW-0449">Lipoprotein</keyword>
<keyword evidence="6" id="KW-0325">Glycoprotein</keyword>
<dbReference type="SUPFAM" id="SSF49503">
    <property type="entry name" value="Cupredoxins"/>
    <property type="match status" value="1"/>
</dbReference>
<dbReference type="InterPro" id="IPR008972">
    <property type="entry name" value="Cupredoxin"/>
</dbReference>
<dbReference type="GO" id="GO:0012505">
    <property type="term" value="C:endomembrane system"/>
    <property type="evidence" value="ECO:0007669"/>
    <property type="project" value="UniProtKB-SubCell"/>
</dbReference>
<evidence type="ECO:0000256" key="12">
    <source>
        <dbReference type="SAM" id="SignalP"/>
    </source>
</evidence>
<protein>
    <submittedName>
        <fullName evidence="14">Early nodulin-like protein 2</fullName>
    </submittedName>
</protein>
<dbReference type="GO" id="GO:0009055">
    <property type="term" value="F:electron transfer activity"/>
    <property type="evidence" value="ECO:0007669"/>
    <property type="project" value="InterPro"/>
</dbReference>
<comment type="subcellular location">
    <subcellularLocation>
        <location evidence="9">Endomembrane system</location>
        <topology evidence="9">Lipid-anchor</topology>
    </subcellularLocation>
    <subcellularLocation>
        <location evidence="1">Membrane</location>
        <topology evidence="1">Lipid-anchor</topology>
        <topology evidence="1">GPI-anchor</topology>
    </subcellularLocation>
</comment>
<feature type="domain" description="Phytocyanin" evidence="13">
    <location>
        <begin position="24"/>
        <end position="125"/>
    </location>
</feature>
<evidence type="ECO:0000256" key="6">
    <source>
        <dbReference type="ARBA" id="ARBA00023180"/>
    </source>
</evidence>
<keyword evidence="4 11" id="KW-0472">Membrane</keyword>
<evidence type="ECO:0000256" key="3">
    <source>
        <dbReference type="ARBA" id="ARBA00022729"/>
    </source>
</evidence>
<dbReference type="EMBL" id="QPKB01000013">
    <property type="protein sequence ID" value="RWR97420.1"/>
    <property type="molecule type" value="Genomic_DNA"/>
</dbReference>
<keyword evidence="5" id="KW-1015">Disulfide bond</keyword>
<organism evidence="14 15">
    <name type="scientific">Cinnamomum micranthum f. kanehirae</name>
    <dbReference type="NCBI Taxonomy" id="337451"/>
    <lineage>
        <taxon>Eukaryota</taxon>
        <taxon>Viridiplantae</taxon>
        <taxon>Streptophyta</taxon>
        <taxon>Embryophyta</taxon>
        <taxon>Tracheophyta</taxon>
        <taxon>Spermatophyta</taxon>
        <taxon>Magnoliopsida</taxon>
        <taxon>Magnoliidae</taxon>
        <taxon>Laurales</taxon>
        <taxon>Lauraceae</taxon>
        <taxon>Cinnamomum</taxon>
    </lineage>
</organism>
<dbReference type="PANTHER" id="PTHR33021:SF185">
    <property type="entry name" value="EARLY NODULIN-LIKE PROTEIN 3-RELATED"/>
    <property type="match status" value="1"/>
</dbReference>
<dbReference type="OrthoDB" id="959565at2759"/>
<evidence type="ECO:0000256" key="9">
    <source>
        <dbReference type="ARBA" id="ARBA00037868"/>
    </source>
</evidence>
<evidence type="ECO:0000256" key="4">
    <source>
        <dbReference type="ARBA" id="ARBA00023136"/>
    </source>
</evidence>
<dbReference type="PANTHER" id="PTHR33021">
    <property type="entry name" value="BLUE COPPER PROTEIN"/>
    <property type="match status" value="1"/>
</dbReference>
<evidence type="ECO:0000256" key="1">
    <source>
        <dbReference type="ARBA" id="ARBA00004589"/>
    </source>
</evidence>
<dbReference type="Gene3D" id="2.60.40.420">
    <property type="entry name" value="Cupredoxins - blue copper proteins"/>
    <property type="match status" value="1"/>
</dbReference>
<evidence type="ECO:0000256" key="5">
    <source>
        <dbReference type="ARBA" id="ARBA00023157"/>
    </source>
</evidence>
<dbReference type="PROSITE" id="PS51485">
    <property type="entry name" value="PHYTOCYANIN"/>
    <property type="match status" value="1"/>
</dbReference>
<reference evidence="14 15" key="1">
    <citation type="journal article" date="2019" name="Nat. Plants">
        <title>Stout camphor tree genome fills gaps in understanding of flowering plant genome evolution.</title>
        <authorList>
            <person name="Chaw S.M."/>
            <person name="Liu Y.C."/>
            <person name="Wu Y.W."/>
            <person name="Wang H.Y."/>
            <person name="Lin C.I."/>
            <person name="Wu C.S."/>
            <person name="Ke H.M."/>
            <person name="Chang L.Y."/>
            <person name="Hsu C.Y."/>
            <person name="Yang H.T."/>
            <person name="Sudianto E."/>
            <person name="Hsu M.H."/>
            <person name="Wu K.P."/>
            <person name="Wang L.N."/>
            <person name="Leebens-Mack J.H."/>
            <person name="Tsai I.J."/>
        </authorList>
    </citation>
    <scope>NUCLEOTIDE SEQUENCE [LARGE SCALE GENOMIC DNA]</scope>
    <source>
        <strain evidence="15">cv. Chaw 1501</strain>
        <tissue evidence="14">Young leaves</tissue>
    </source>
</reference>
<gene>
    <name evidence="14" type="ORF">CKAN_02685200</name>
</gene>
<evidence type="ECO:0000259" key="13">
    <source>
        <dbReference type="PROSITE" id="PS51485"/>
    </source>
</evidence>
<evidence type="ECO:0000256" key="7">
    <source>
        <dbReference type="ARBA" id="ARBA00023288"/>
    </source>
</evidence>
<feature type="chain" id="PRO_5019399169" evidence="12">
    <location>
        <begin position="24"/>
        <end position="220"/>
    </location>
</feature>
<dbReference type="CDD" id="cd11019">
    <property type="entry name" value="OsENODL1_like"/>
    <property type="match status" value="1"/>
</dbReference>
<proteinExistence type="inferred from homology"/>
<feature type="region of interest" description="Disordered" evidence="10">
    <location>
        <begin position="132"/>
        <end position="190"/>
    </location>
</feature>
<feature type="transmembrane region" description="Helical" evidence="11">
    <location>
        <begin position="195"/>
        <end position="217"/>
    </location>
</feature>
<evidence type="ECO:0000313" key="15">
    <source>
        <dbReference type="Proteomes" id="UP000283530"/>
    </source>
</evidence>
<evidence type="ECO:0000256" key="11">
    <source>
        <dbReference type="SAM" id="Phobius"/>
    </source>
</evidence>
<feature type="compositionally biased region" description="Pro residues" evidence="10">
    <location>
        <begin position="133"/>
        <end position="148"/>
    </location>
</feature>
<evidence type="ECO:0000313" key="14">
    <source>
        <dbReference type="EMBL" id="RWR97420.1"/>
    </source>
</evidence>
<dbReference type="FunFam" id="2.60.40.420:FF:000010">
    <property type="entry name" value="Early nodulin-like protein 1"/>
    <property type="match status" value="1"/>
</dbReference>
<keyword evidence="11" id="KW-0812">Transmembrane</keyword>
<name>A0A443Q336_9MAGN</name>
<dbReference type="STRING" id="337451.A0A443Q336"/>
<dbReference type="GO" id="GO:0098552">
    <property type="term" value="C:side of membrane"/>
    <property type="evidence" value="ECO:0007669"/>
    <property type="project" value="UniProtKB-KW"/>
</dbReference>
<keyword evidence="11" id="KW-1133">Transmembrane helix</keyword>
<dbReference type="AlphaFoldDB" id="A0A443Q336"/>
<dbReference type="GO" id="GO:0005886">
    <property type="term" value="C:plasma membrane"/>
    <property type="evidence" value="ECO:0007669"/>
    <property type="project" value="TreeGrafter"/>
</dbReference>
<feature type="signal peptide" evidence="12">
    <location>
        <begin position="1"/>
        <end position="23"/>
    </location>
</feature>
<evidence type="ECO:0000256" key="10">
    <source>
        <dbReference type="SAM" id="MobiDB-lite"/>
    </source>
</evidence>
<evidence type="ECO:0000256" key="8">
    <source>
        <dbReference type="ARBA" id="ARBA00035011"/>
    </source>
</evidence>
<keyword evidence="3 12" id="KW-0732">Signal</keyword>
<evidence type="ECO:0000256" key="2">
    <source>
        <dbReference type="ARBA" id="ARBA00022622"/>
    </source>
</evidence>
<comment type="caution">
    <text evidence="14">The sequence shown here is derived from an EMBL/GenBank/DDBJ whole genome shotgun (WGS) entry which is preliminary data.</text>
</comment>
<dbReference type="InterPro" id="IPR039391">
    <property type="entry name" value="Phytocyanin-like"/>
</dbReference>